<reference evidence="4" key="2">
    <citation type="submission" date="2020-09" db="EMBL/GenBank/DDBJ databases">
        <authorList>
            <person name="Sun Q."/>
            <person name="Zhou Y."/>
        </authorList>
    </citation>
    <scope>NUCLEOTIDE SEQUENCE</scope>
    <source>
        <strain evidence="4">CGMCC 4.7110</strain>
    </source>
</reference>
<organism evidence="4 5">
    <name type="scientific">Streptomyces fuscichromogenes</name>
    <dbReference type="NCBI Taxonomy" id="1324013"/>
    <lineage>
        <taxon>Bacteria</taxon>
        <taxon>Bacillati</taxon>
        <taxon>Actinomycetota</taxon>
        <taxon>Actinomycetes</taxon>
        <taxon>Kitasatosporales</taxon>
        <taxon>Streptomycetaceae</taxon>
        <taxon>Streptomyces</taxon>
    </lineage>
</organism>
<evidence type="ECO:0000256" key="2">
    <source>
        <dbReference type="SAM" id="SignalP"/>
    </source>
</evidence>
<gene>
    <name evidence="4" type="ORF">GCM10011578_024610</name>
</gene>
<dbReference type="PANTHER" id="PTHR35535">
    <property type="entry name" value="HEAT SHOCK PROTEIN HSLJ"/>
    <property type="match status" value="1"/>
</dbReference>
<reference evidence="4" key="1">
    <citation type="journal article" date="2014" name="Int. J. Syst. Evol. Microbiol.">
        <title>Complete genome sequence of Corynebacterium casei LMG S-19264T (=DSM 44701T), isolated from a smear-ripened cheese.</title>
        <authorList>
            <consortium name="US DOE Joint Genome Institute (JGI-PGF)"/>
            <person name="Walter F."/>
            <person name="Albersmeier A."/>
            <person name="Kalinowski J."/>
            <person name="Ruckert C."/>
        </authorList>
    </citation>
    <scope>NUCLEOTIDE SEQUENCE</scope>
    <source>
        <strain evidence="4">CGMCC 4.7110</strain>
    </source>
</reference>
<proteinExistence type="predicted"/>
<dbReference type="InterPro" id="IPR038670">
    <property type="entry name" value="HslJ-like_sf"/>
</dbReference>
<dbReference type="InterPro" id="IPR053147">
    <property type="entry name" value="Hsp_HslJ-like"/>
</dbReference>
<dbReference type="InterPro" id="IPR005184">
    <property type="entry name" value="DUF306_Meta_HslJ"/>
</dbReference>
<name>A0A917XAQ4_9ACTN</name>
<dbReference type="AlphaFoldDB" id="A0A917XAQ4"/>
<dbReference type="Gene3D" id="2.40.128.270">
    <property type="match status" value="1"/>
</dbReference>
<evidence type="ECO:0000313" key="4">
    <source>
        <dbReference type="EMBL" id="GGN02269.1"/>
    </source>
</evidence>
<feature type="chain" id="PRO_5039610505" description="DUF306 domain-containing protein" evidence="2">
    <location>
        <begin position="28"/>
        <end position="152"/>
    </location>
</feature>
<dbReference type="Pfam" id="PF03724">
    <property type="entry name" value="META"/>
    <property type="match status" value="1"/>
</dbReference>
<dbReference type="PANTHER" id="PTHR35535:SF2">
    <property type="entry name" value="DUF306 DOMAIN-CONTAINING PROTEIN"/>
    <property type="match status" value="1"/>
</dbReference>
<evidence type="ECO:0000259" key="3">
    <source>
        <dbReference type="Pfam" id="PF03724"/>
    </source>
</evidence>
<comment type="caution">
    <text evidence="4">The sequence shown here is derived from an EMBL/GenBank/DDBJ whole genome shotgun (WGS) entry which is preliminary data.</text>
</comment>
<keyword evidence="5" id="KW-1185">Reference proteome</keyword>
<feature type="domain" description="DUF306" evidence="3">
    <location>
        <begin position="41"/>
        <end position="145"/>
    </location>
</feature>
<feature type="signal peptide" evidence="2">
    <location>
        <begin position="1"/>
        <end position="27"/>
    </location>
</feature>
<evidence type="ECO:0000313" key="5">
    <source>
        <dbReference type="Proteomes" id="UP000653411"/>
    </source>
</evidence>
<keyword evidence="2" id="KW-0732">Signal</keyword>
<dbReference type="EMBL" id="BMML01000005">
    <property type="protein sequence ID" value="GGN02269.1"/>
    <property type="molecule type" value="Genomic_DNA"/>
</dbReference>
<evidence type="ECO:0000256" key="1">
    <source>
        <dbReference type="SAM" id="MobiDB-lite"/>
    </source>
</evidence>
<dbReference type="PROSITE" id="PS51257">
    <property type="entry name" value="PROKAR_LIPOPROTEIN"/>
    <property type="match status" value="1"/>
</dbReference>
<accession>A0A917XAQ4</accession>
<protein>
    <recommendedName>
        <fullName evidence="3">DUF306 domain-containing protein</fullName>
    </recommendedName>
</protein>
<sequence length="152" mass="15679">MYGLKQRMRGMTLTTAAAALLVLLAVACGGEGGASVGTRPPVTGTDWTVDSVTVDGTAHPAPARAHLKIQDGRAAGSLGCNRFSATAQITGDQIRLSHLRTTRMACDNARMTFERALARTLTAGPLTMTGEDGGLTLSTAGGDRVRLSGPPE</sequence>
<feature type="region of interest" description="Disordered" evidence="1">
    <location>
        <begin position="129"/>
        <end position="152"/>
    </location>
</feature>
<dbReference type="Proteomes" id="UP000653411">
    <property type="component" value="Unassembled WGS sequence"/>
</dbReference>